<dbReference type="RefSeq" id="WP_130345052.1">
    <property type="nucleotide sequence ID" value="NZ_SGWQ01000005.1"/>
</dbReference>
<gene>
    <name evidence="1" type="ORF">EV193_105124</name>
</gene>
<accession>A0A4Q7KLN0</accession>
<dbReference type="EMBL" id="SGWQ01000005">
    <property type="protein sequence ID" value="RZS37568.1"/>
    <property type="molecule type" value="Genomic_DNA"/>
</dbReference>
<dbReference type="Proteomes" id="UP000294257">
    <property type="component" value="Unassembled WGS sequence"/>
</dbReference>
<protein>
    <submittedName>
        <fullName evidence="1">Uncharacterized protein DUF4262</fullName>
    </submittedName>
</protein>
<comment type="caution">
    <text evidence="1">The sequence shown here is derived from an EMBL/GenBank/DDBJ whole genome shotgun (WGS) entry which is preliminary data.</text>
</comment>
<name>A0A4Q7KLN0_9PSEU</name>
<dbReference type="AlphaFoldDB" id="A0A4Q7KLN0"/>
<keyword evidence="2" id="KW-1185">Reference proteome</keyword>
<evidence type="ECO:0000313" key="2">
    <source>
        <dbReference type="Proteomes" id="UP000294257"/>
    </source>
</evidence>
<proteinExistence type="predicted"/>
<sequence>MCWQCDHPDATKAEYLEHMRGLISRYGWAVTAIEPDSLRPAWAYTVGLTAHGRAELVISGLPQDRAGTLLNDVAEHVLHAEEPVAGERISLRDGPLIEVVRLAVPSAHLRVVADLYGEKFRALQLVHADAQGQWPWERGFLGDQRVLGPRAA</sequence>
<dbReference type="InterPro" id="IPR025358">
    <property type="entry name" value="DUF4262"/>
</dbReference>
<dbReference type="Pfam" id="PF14081">
    <property type="entry name" value="DUF4262"/>
    <property type="match status" value="1"/>
</dbReference>
<dbReference type="OrthoDB" id="511192at2"/>
<evidence type="ECO:0000313" key="1">
    <source>
        <dbReference type="EMBL" id="RZS37568.1"/>
    </source>
</evidence>
<organism evidence="1 2">
    <name type="scientific">Herbihabitans rhizosphaerae</name>
    <dbReference type="NCBI Taxonomy" id="1872711"/>
    <lineage>
        <taxon>Bacteria</taxon>
        <taxon>Bacillati</taxon>
        <taxon>Actinomycetota</taxon>
        <taxon>Actinomycetes</taxon>
        <taxon>Pseudonocardiales</taxon>
        <taxon>Pseudonocardiaceae</taxon>
        <taxon>Herbihabitans</taxon>
    </lineage>
</organism>
<reference evidence="1 2" key="1">
    <citation type="submission" date="2019-02" db="EMBL/GenBank/DDBJ databases">
        <title>Genomic Encyclopedia of Type Strains, Phase IV (KMG-IV): sequencing the most valuable type-strain genomes for metagenomic binning, comparative biology and taxonomic classification.</title>
        <authorList>
            <person name="Goeker M."/>
        </authorList>
    </citation>
    <scope>NUCLEOTIDE SEQUENCE [LARGE SCALE GENOMIC DNA]</scope>
    <source>
        <strain evidence="1 2">DSM 101727</strain>
    </source>
</reference>